<dbReference type="OrthoDB" id="276388at2759"/>
<evidence type="ECO:0000256" key="4">
    <source>
        <dbReference type="ARBA" id="ARBA00022741"/>
    </source>
</evidence>
<evidence type="ECO:0000256" key="2">
    <source>
        <dbReference type="ARBA" id="ARBA00022643"/>
    </source>
</evidence>
<accession>A0A9P4YAK3</accession>
<keyword evidence="4" id="KW-0547">Nucleotide-binding</keyword>
<feature type="compositionally biased region" description="Polar residues" evidence="8">
    <location>
        <begin position="1"/>
        <end position="33"/>
    </location>
</feature>
<dbReference type="EMBL" id="MU032344">
    <property type="protein sequence ID" value="KAF3769469.1"/>
    <property type="molecule type" value="Genomic_DNA"/>
</dbReference>
<dbReference type="PANTHER" id="PTHR22749">
    <property type="entry name" value="RIBOFLAVIN KINASE/FMN ADENYLYLTRANSFERASE"/>
    <property type="match status" value="1"/>
</dbReference>
<reference evidence="9" key="1">
    <citation type="journal article" date="2020" name="Phytopathology">
        <title>Genome sequence of the chestnut blight fungus Cryphonectria parasitica EP155: A fundamental resource for an archetypical invasive plant pathogen.</title>
        <authorList>
            <person name="Crouch J.A."/>
            <person name="Dawe A."/>
            <person name="Aerts A."/>
            <person name="Barry K."/>
            <person name="Churchill A.C.L."/>
            <person name="Grimwood J."/>
            <person name="Hillman B."/>
            <person name="Milgroom M.G."/>
            <person name="Pangilinan J."/>
            <person name="Smith M."/>
            <person name="Salamov A."/>
            <person name="Schmutz J."/>
            <person name="Yadav J."/>
            <person name="Grigoriev I.V."/>
            <person name="Nuss D."/>
        </authorList>
    </citation>
    <scope>NUCLEOTIDE SEQUENCE</scope>
    <source>
        <strain evidence="9">EP155</strain>
    </source>
</reference>
<dbReference type="PANTHER" id="PTHR22749:SF6">
    <property type="entry name" value="RIBOFLAVIN KINASE"/>
    <property type="match status" value="1"/>
</dbReference>
<feature type="region of interest" description="Disordered" evidence="8">
    <location>
        <begin position="1"/>
        <end position="46"/>
    </location>
</feature>
<evidence type="ECO:0000256" key="7">
    <source>
        <dbReference type="ARBA" id="ARBA00047880"/>
    </source>
</evidence>
<evidence type="ECO:0000256" key="3">
    <source>
        <dbReference type="ARBA" id="ARBA00022679"/>
    </source>
</evidence>
<dbReference type="AlphaFoldDB" id="A0A9P4YAK3"/>
<evidence type="ECO:0000313" key="10">
    <source>
        <dbReference type="Proteomes" id="UP000803844"/>
    </source>
</evidence>
<comment type="caution">
    <text evidence="9">The sequence shown here is derived from an EMBL/GenBank/DDBJ whole genome shotgun (WGS) entry which is preliminary data.</text>
</comment>
<keyword evidence="5" id="KW-0418">Kinase</keyword>
<sequence>MHQDNTPVQARDVNTSTNDGLELPSSTTTNTAEKASPDESVDGTHKPSLLKHVFDETRFFVGGLIPRPHESTKHYTILRHSSSVVFYRGPTTSVVITVFSSSQPSVLLPATRTIWLQQRGVSGNTGMKLKRLVGATGSWLDVTPTTQVAAEDLGASERRSWQRDIDKFMKTAAREKTGHVPRETHVIRLPVVAGDGYFRLVLCAGGTTASCQEDDADTRKRFTKRRVLCSSPIFRIASTSTDPSVFRGASLKTLPLELGVMAGSIVGNAKVAGLLAPVTNTVQQQIQRVQPDFVVREAATTAYQASGLQEKIEVVDDDDDPYSYSREPGYDNKNDDVLERLDEGAEVDMDVIGPDSGPQSPFPIQFTGKMTWGAEQETKSIPAAALQGVPDSTILRLKGSSSYMGWASILPHRDLDKGISLDWHEVVLEVSPSPHAPPSVAARNAVTVNWAHDPGLTTTSFSAKIKVMIMDFIRPLDTRASRDEIERSAARDIQITLSSLSRSNWGPELTIERVKTSQSARSFSEKYTDARKQIQQRTNSVPLHWAGIRSSGAALRDRALGNGGYWVAR</sequence>
<evidence type="ECO:0000256" key="1">
    <source>
        <dbReference type="ARBA" id="ARBA00022630"/>
    </source>
</evidence>
<dbReference type="GO" id="GO:0009231">
    <property type="term" value="P:riboflavin biosynthetic process"/>
    <property type="evidence" value="ECO:0007669"/>
    <property type="project" value="InterPro"/>
</dbReference>
<dbReference type="InterPro" id="IPR023468">
    <property type="entry name" value="Riboflavin_kinase"/>
</dbReference>
<dbReference type="Proteomes" id="UP000803844">
    <property type="component" value="Unassembled WGS sequence"/>
</dbReference>
<gene>
    <name evidence="9" type="ORF">M406DRAFT_246205</name>
</gene>
<evidence type="ECO:0008006" key="11">
    <source>
        <dbReference type="Google" id="ProtNLM"/>
    </source>
</evidence>
<evidence type="ECO:0000256" key="5">
    <source>
        <dbReference type="ARBA" id="ARBA00022777"/>
    </source>
</evidence>
<dbReference type="GO" id="GO:0005524">
    <property type="term" value="F:ATP binding"/>
    <property type="evidence" value="ECO:0007669"/>
    <property type="project" value="UniProtKB-KW"/>
</dbReference>
<keyword evidence="2" id="KW-0288">FMN</keyword>
<dbReference type="InterPro" id="IPR023465">
    <property type="entry name" value="Riboflavin_kinase_dom_sf"/>
</dbReference>
<organism evidence="9 10">
    <name type="scientific">Cryphonectria parasitica (strain ATCC 38755 / EP155)</name>
    <dbReference type="NCBI Taxonomy" id="660469"/>
    <lineage>
        <taxon>Eukaryota</taxon>
        <taxon>Fungi</taxon>
        <taxon>Dikarya</taxon>
        <taxon>Ascomycota</taxon>
        <taxon>Pezizomycotina</taxon>
        <taxon>Sordariomycetes</taxon>
        <taxon>Sordariomycetidae</taxon>
        <taxon>Diaporthales</taxon>
        <taxon>Cryphonectriaceae</taxon>
        <taxon>Cryphonectria-Endothia species complex</taxon>
        <taxon>Cryphonectria</taxon>
    </lineage>
</organism>
<evidence type="ECO:0000256" key="8">
    <source>
        <dbReference type="SAM" id="MobiDB-lite"/>
    </source>
</evidence>
<keyword evidence="10" id="KW-1185">Reference proteome</keyword>
<protein>
    <recommendedName>
        <fullName evidence="11">Riboflavin kinase</fullName>
    </recommendedName>
</protein>
<comment type="catalytic activity">
    <reaction evidence="7">
        <text>riboflavin + ATP = FMN + ADP + H(+)</text>
        <dbReference type="Rhea" id="RHEA:14357"/>
        <dbReference type="ChEBI" id="CHEBI:15378"/>
        <dbReference type="ChEBI" id="CHEBI:30616"/>
        <dbReference type="ChEBI" id="CHEBI:57986"/>
        <dbReference type="ChEBI" id="CHEBI:58210"/>
        <dbReference type="ChEBI" id="CHEBI:456216"/>
        <dbReference type="EC" id="2.7.1.26"/>
    </reaction>
</comment>
<dbReference type="RefSeq" id="XP_040780430.1">
    <property type="nucleotide sequence ID" value="XM_040916398.1"/>
</dbReference>
<dbReference type="GO" id="GO:0009398">
    <property type="term" value="P:FMN biosynthetic process"/>
    <property type="evidence" value="ECO:0007669"/>
    <property type="project" value="TreeGrafter"/>
</dbReference>
<keyword evidence="1" id="KW-0285">Flavoprotein</keyword>
<dbReference type="GO" id="GO:0005739">
    <property type="term" value="C:mitochondrion"/>
    <property type="evidence" value="ECO:0007669"/>
    <property type="project" value="TreeGrafter"/>
</dbReference>
<keyword evidence="3" id="KW-0808">Transferase</keyword>
<dbReference type="GO" id="GO:0008531">
    <property type="term" value="F:riboflavin kinase activity"/>
    <property type="evidence" value="ECO:0007669"/>
    <property type="project" value="UniProtKB-EC"/>
</dbReference>
<name>A0A9P4YAK3_CRYP1</name>
<evidence type="ECO:0000313" key="9">
    <source>
        <dbReference type="EMBL" id="KAF3769469.1"/>
    </source>
</evidence>
<feature type="region of interest" description="Disordered" evidence="8">
    <location>
        <begin position="316"/>
        <end position="335"/>
    </location>
</feature>
<dbReference type="GeneID" id="63833527"/>
<dbReference type="Gene3D" id="2.40.30.30">
    <property type="entry name" value="Riboflavin kinase-like"/>
    <property type="match status" value="1"/>
</dbReference>
<keyword evidence="6" id="KW-0067">ATP-binding</keyword>
<proteinExistence type="predicted"/>
<evidence type="ECO:0000256" key="6">
    <source>
        <dbReference type="ARBA" id="ARBA00022840"/>
    </source>
</evidence>